<keyword evidence="3" id="KW-1185">Reference proteome</keyword>
<dbReference type="eggNOG" id="ENOG5033A20">
    <property type="taxonomic scope" value="Bacteria"/>
</dbReference>
<dbReference type="HOGENOM" id="CLU_124994_0_0_11"/>
<evidence type="ECO:0000313" key="3">
    <source>
        <dbReference type="Proteomes" id="UP000028780"/>
    </source>
</evidence>
<protein>
    <submittedName>
        <fullName evidence="2">Uncharacterized protein</fullName>
    </submittedName>
</protein>
<organism evidence="2 3">
    <name type="scientific">Corynebacterium imitans</name>
    <dbReference type="NCBI Taxonomy" id="156978"/>
    <lineage>
        <taxon>Bacteria</taxon>
        <taxon>Bacillati</taxon>
        <taxon>Actinomycetota</taxon>
        <taxon>Actinomycetes</taxon>
        <taxon>Mycobacteriales</taxon>
        <taxon>Corynebacteriaceae</taxon>
        <taxon>Corynebacterium</taxon>
    </lineage>
</organism>
<keyword evidence="1" id="KW-0472">Membrane</keyword>
<feature type="transmembrane region" description="Helical" evidence="1">
    <location>
        <begin position="60"/>
        <end position="84"/>
    </location>
</feature>
<name>A0A076NQ02_9CORY</name>
<feature type="transmembrane region" description="Helical" evidence="1">
    <location>
        <begin position="21"/>
        <end position="40"/>
    </location>
</feature>
<feature type="transmembrane region" description="Helical" evidence="1">
    <location>
        <begin position="114"/>
        <end position="132"/>
    </location>
</feature>
<accession>A0A076NQ02</accession>
<proteinExistence type="predicted"/>
<feature type="transmembrane region" description="Helical" evidence="1">
    <location>
        <begin position="91"/>
        <end position="108"/>
    </location>
</feature>
<gene>
    <name evidence="2" type="ORF">CIMIT_02920</name>
</gene>
<dbReference type="KEGG" id="cii:CIMIT_02920"/>
<evidence type="ECO:0000256" key="1">
    <source>
        <dbReference type="SAM" id="Phobius"/>
    </source>
</evidence>
<reference evidence="2 3" key="1">
    <citation type="submission" date="2014-08" db="EMBL/GenBank/DDBJ databases">
        <title>Complete genome sequence of Corynebacterium imitans DSM 44264, isolated from a five-month-old boy with suspected pharyngeal diphtheria.</title>
        <authorList>
            <person name="Mollmann S."/>
            <person name="Albersmeier A."/>
            <person name="Ruckert C."/>
            <person name="Tauch A."/>
        </authorList>
    </citation>
    <scope>NUCLEOTIDE SEQUENCE [LARGE SCALE GENOMIC DNA]</scope>
    <source>
        <strain evidence="2 3">DSM 44264</strain>
    </source>
</reference>
<evidence type="ECO:0000313" key="2">
    <source>
        <dbReference type="EMBL" id="AIJ32997.1"/>
    </source>
</evidence>
<sequence length="151" mass="16204">MDLDTAERLSGSVPPLMRFGAVIVLVQCLAIFVYAASLIYNQLMGASDSTLESDSAAVHFVSLGTAIFLLIIFGFIAFVAVSTLRGKPRSTGAIVLIEAILTGVAFYMFSGGAILLGIATLLSTALVLYTVFNPESARYNEARYELRKAQR</sequence>
<dbReference type="Proteomes" id="UP000028780">
    <property type="component" value="Chromosome"/>
</dbReference>
<dbReference type="AlphaFoldDB" id="A0A076NQ02"/>
<keyword evidence="1" id="KW-1133">Transmembrane helix</keyword>
<dbReference type="EMBL" id="CP009211">
    <property type="protein sequence ID" value="AIJ32997.1"/>
    <property type="molecule type" value="Genomic_DNA"/>
</dbReference>
<keyword evidence="1" id="KW-0812">Transmembrane</keyword>